<dbReference type="GO" id="GO:0052621">
    <property type="term" value="F:diguanylate cyclase activity"/>
    <property type="evidence" value="ECO:0007669"/>
    <property type="project" value="TreeGrafter"/>
</dbReference>
<dbReference type="PROSITE" id="PS50887">
    <property type="entry name" value="GGDEF"/>
    <property type="match status" value="1"/>
</dbReference>
<dbReference type="Proteomes" id="UP001317532">
    <property type="component" value="Chromosome"/>
</dbReference>
<dbReference type="RefSeq" id="WP_317997399.1">
    <property type="nucleotide sequence ID" value="NZ_AP025523.1"/>
</dbReference>
<reference evidence="2 3" key="1">
    <citation type="journal article" date="2022" name="ISME Commun">
        <title>Vulcanimicrobium alpinus gen. nov. sp. nov., the first cultivated representative of the candidate phylum 'Eremiobacterota', is a metabolically versatile aerobic anoxygenic phototroph.</title>
        <authorList>
            <person name="Yabe S."/>
            <person name="Muto K."/>
            <person name="Abe K."/>
            <person name="Yokota A."/>
            <person name="Staudigel H."/>
            <person name="Tebo B.M."/>
        </authorList>
    </citation>
    <scope>NUCLEOTIDE SEQUENCE [LARGE SCALE GENOMIC DNA]</scope>
    <source>
        <strain evidence="2 3">WC8-2</strain>
    </source>
</reference>
<dbReference type="EMBL" id="AP025523">
    <property type="protein sequence ID" value="BDE06442.1"/>
    <property type="molecule type" value="Genomic_DNA"/>
</dbReference>
<keyword evidence="3" id="KW-1185">Reference proteome</keyword>
<dbReference type="CDD" id="cd01949">
    <property type="entry name" value="GGDEF"/>
    <property type="match status" value="1"/>
</dbReference>
<dbReference type="GO" id="GO:0005886">
    <property type="term" value="C:plasma membrane"/>
    <property type="evidence" value="ECO:0007669"/>
    <property type="project" value="TreeGrafter"/>
</dbReference>
<dbReference type="InterPro" id="IPR000160">
    <property type="entry name" value="GGDEF_dom"/>
</dbReference>
<dbReference type="SMART" id="SM00267">
    <property type="entry name" value="GGDEF"/>
    <property type="match status" value="1"/>
</dbReference>
<dbReference type="GO" id="GO:1902201">
    <property type="term" value="P:negative regulation of bacterial-type flagellum-dependent cell motility"/>
    <property type="evidence" value="ECO:0007669"/>
    <property type="project" value="TreeGrafter"/>
</dbReference>
<dbReference type="SUPFAM" id="SSF55073">
    <property type="entry name" value="Nucleotide cyclase"/>
    <property type="match status" value="1"/>
</dbReference>
<dbReference type="Gene3D" id="3.30.70.270">
    <property type="match status" value="1"/>
</dbReference>
<feature type="domain" description="GGDEF" evidence="1">
    <location>
        <begin position="234"/>
        <end position="373"/>
    </location>
</feature>
<dbReference type="InterPro" id="IPR050469">
    <property type="entry name" value="Diguanylate_Cyclase"/>
</dbReference>
<accession>A0AAN1XY80</accession>
<sequence length="390" mass="41070">MPALVESAAAGAALVLGAGSVAIALRAQASARADRLALRLAREREAAFVEAARRLADAARDGVDAVRDEIARATAASAPVVDGVLVYDERDGALRCVRADGARFAHYAGSQIALDDPHAPAARALAARHRITLADAGVRPIHPADVTVVAIPLAFDPGGAAVLAVASRTVLDRETQDRLVTLGDQASPAYRLARERERDRRSAEYDGLTGLLTPRAFRRRLARLVERARFVPGGGCALAFLDTDRFKEWNDAYGHACGDALLREIAAELRAAARSADDLAARNGGDEFCIVFAAAGKADAIERAETLRRRIAALDFERLRPGGAARVVSVTASIGVAVLQSDAANASELLERADAAMYHAKHTGRDGVSYVRADGTFARFGSAAVPAGAR</sequence>
<dbReference type="PANTHER" id="PTHR45138">
    <property type="entry name" value="REGULATORY COMPONENTS OF SENSORY TRANSDUCTION SYSTEM"/>
    <property type="match status" value="1"/>
</dbReference>
<organism evidence="2 3">
    <name type="scientific">Vulcanimicrobium alpinum</name>
    <dbReference type="NCBI Taxonomy" id="3016050"/>
    <lineage>
        <taxon>Bacteria</taxon>
        <taxon>Bacillati</taxon>
        <taxon>Vulcanimicrobiota</taxon>
        <taxon>Vulcanimicrobiia</taxon>
        <taxon>Vulcanimicrobiales</taxon>
        <taxon>Vulcanimicrobiaceae</taxon>
        <taxon>Vulcanimicrobium</taxon>
    </lineage>
</organism>
<name>A0AAN1XY80_UNVUL</name>
<gene>
    <name evidence="2" type="ORF">WPS_17180</name>
</gene>
<dbReference type="Pfam" id="PF00990">
    <property type="entry name" value="GGDEF"/>
    <property type="match status" value="1"/>
</dbReference>
<dbReference type="InterPro" id="IPR043128">
    <property type="entry name" value="Rev_trsase/Diguanyl_cyclase"/>
</dbReference>
<dbReference type="InterPro" id="IPR029787">
    <property type="entry name" value="Nucleotide_cyclase"/>
</dbReference>
<proteinExistence type="predicted"/>
<evidence type="ECO:0000313" key="3">
    <source>
        <dbReference type="Proteomes" id="UP001317532"/>
    </source>
</evidence>
<dbReference type="KEGG" id="vab:WPS_17180"/>
<dbReference type="GO" id="GO:0043709">
    <property type="term" value="P:cell adhesion involved in single-species biofilm formation"/>
    <property type="evidence" value="ECO:0007669"/>
    <property type="project" value="TreeGrafter"/>
</dbReference>
<dbReference type="AlphaFoldDB" id="A0AAN1XY80"/>
<evidence type="ECO:0000313" key="2">
    <source>
        <dbReference type="EMBL" id="BDE06442.1"/>
    </source>
</evidence>
<evidence type="ECO:0000259" key="1">
    <source>
        <dbReference type="PROSITE" id="PS50887"/>
    </source>
</evidence>
<dbReference type="NCBIfam" id="TIGR00254">
    <property type="entry name" value="GGDEF"/>
    <property type="match status" value="1"/>
</dbReference>
<protein>
    <recommendedName>
        <fullName evidence="1">GGDEF domain-containing protein</fullName>
    </recommendedName>
</protein>
<dbReference type="PANTHER" id="PTHR45138:SF9">
    <property type="entry name" value="DIGUANYLATE CYCLASE DGCM-RELATED"/>
    <property type="match status" value="1"/>
</dbReference>
<dbReference type="SUPFAM" id="SSF55781">
    <property type="entry name" value="GAF domain-like"/>
    <property type="match status" value="1"/>
</dbReference>